<organism evidence="2 3">
    <name type="scientific">Aquipluma nitroreducens</name>
    <dbReference type="NCBI Taxonomy" id="2010828"/>
    <lineage>
        <taxon>Bacteria</taxon>
        <taxon>Pseudomonadati</taxon>
        <taxon>Bacteroidota</taxon>
        <taxon>Bacteroidia</taxon>
        <taxon>Marinilabiliales</taxon>
        <taxon>Prolixibacteraceae</taxon>
        <taxon>Aquipluma</taxon>
    </lineage>
</organism>
<keyword evidence="1" id="KW-0472">Membrane</keyword>
<dbReference type="KEGG" id="anf:AQPE_1908"/>
<name>A0A5K7S859_9BACT</name>
<protein>
    <submittedName>
        <fullName evidence="2">Uncharacterized protein</fullName>
    </submittedName>
</protein>
<dbReference type="EMBL" id="AP018694">
    <property type="protein sequence ID" value="BBE17751.1"/>
    <property type="molecule type" value="Genomic_DNA"/>
</dbReference>
<evidence type="ECO:0000313" key="2">
    <source>
        <dbReference type="EMBL" id="BBE17751.1"/>
    </source>
</evidence>
<dbReference type="RefSeq" id="WP_318350724.1">
    <property type="nucleotide sequence ID" value="NZ_AP018694.1"/>
</dbReference>
<dbReference type="AlphaFoldDB" id="A0A5K7S859"/>
<gene>
    <name evidence="2" type="ORF">AQPE_1908</name>
</gene>
<feature type="transmembrane region" description="Helical" evidence="1">
    <location>
        <begin position="12"/>
        <end position="31"/>
    </location>
</feature>
<keyword evidence="3" id="KW-1185">Reference proteome</keyword>
<reference evidence="2" key="1">
    <citation type="journal article" date="2020" name="Int. J. Syst. Evol. Microbiol.">
        <title>Aquipluma nitroreducens gen. nov. sp. nov., a novel facultatively anaerobic bacterium isolated from a freshwater lake.</title>
        <authorList>
            <person name="Watanabe M."/>
            <person name="Kojima H."/>
            <person name="Fukui M."/>
        </authorList>
    </citation>
    <scope>NUCLEOTIDE SEQUENCE</scope>
    <source>
        <strain evidence="2">MeG22</strain>
    </source>
</reference>
<dbReference type="Proteomes" id="UP001193389">
    <property type="component" value="Chromosome"/>
</dbReference>
<sequence>MNDTRIDQIINILYAATAISVLPGAFFRLQHYPYGNYLLLGGFILGTILGISKLIITKS</sequence>
<evidence type="ECO:0000313" key="3">
    <source>
        <dbReference type="Proteomes" id="UP001193389"/>
    </source>
</evidence>
<feature type="transmembrane region" description="Helical" evidence="1">
    <location>
        <begin position="37"/>
        <end position="56"/>
    </location>
</feature>
<accession>A0A5K7S859</accession>
<proteinExistence type="predicted"/>
<keyword evidence="1" id="KW-0812">Transmembrane</keyword>
<keyword evidence="1" id="KW-1133">Transmembrane helix</keyword>
<evidence type="ECO:0000256" key="1">
    <source>
        <dbReference type="SAM" id="Phobius"/>
    </source>
</evidence>